<protein>
    <submittedName>
        <fullName evidence="1">Uncharacterized protein</fullName>
    </submittedName>
</protein>
<dbReference type="Proteomes" id="UP000030635">
    <property type="component" value="Chromosome"/>
</dbReference>
<dbReference type="RefSeq" id="WP_039313053.1">
    <property type="nucleotide sequence ID" value="NZ_CP006905.1"/>
</dbReference>
<evidence type="ECO:0000313" key="2">
    <source>
        <dbReference type="Proteomes" id="UP000030635"/>
    </source>
</evidence>
<accession>A0A0A7FTF8</accession>
<organism evidence="1 2">
    <name type="scientific">Clostridium baratii str. Sullivan</name>
    <dbReference type="NCBI Taxonomy" id="1415775"/>
    <lineage>
        <taxon>Bacteria</taxon>
        <taxon>Bacillati</taxon>
        <taxon>Bacillota</taxon>
        <taxon>Clostridia</taxon>
        <taxon>Eubacteriales</taxon>
        <taxon>Clostridiaceae</taxon>
        <taxon>Clostridium</taxon>
    </lineage>
</organism>
<keyword evidence="2" id="KW-1185">Reference proteome</keyword>
<evidence type="ECO:0000313" key="1">
    <source>
        <dbReference type="EMBL" id="AIY82887.1"/>
    </source>
</evidence>
<dbReference type="KEGG" id="cbv:U729_1443"/>
<proteinExistence type="predicted"/>
<dbReference type="EMBL" id="CP006905">
    <property type="protein sequence ID" value="AIY82887.1"/>
    <property type="molecule type" value="Genomic_DNA"/>
</dbReference>
<dbReference type="OrthoDB" id="9989420at2"/>
<dbReference type="AlphaFoldDB" id="A0A0A7FTF8"/>
<gene>
    <name evidence="1" type="ORF">U729_1443</name>
</gene>
<reference evidence="1 2" key="1">
    <citation type="journal article" date="2015" name="Infect. Genet. Evol.">
        <title>Genomic sequences of six botulinum neurotoxin-producing strains representing three clostridial species illustrate the mobility and diversity of botulinum neurotoxin genes.</title>
        <authorList>
            <person name="Smith T.J."/>
            <person name="Hill K.K."/>
            <person name="Xie G."/>
            <person name="Foley B.T."/>
            <person name="Williamson C.H."/>
            <person name="Foster J.T."/>
            <person name="Johnson S.L."/>
            <person name="Chertkov O."/>
            <person name="Teshima H."/>
            <person name="Gibbons H.S."/>
            <person name="Johnsky L.A."/>
            <person name="Karavis M.A."/>
            <person name="Smith L.A."/>
        </authorList>
    </citation>
    <scope>NUCLEOTIDE SEQUENCE [LARGE SCALE GENOMIC DNA]</scope>
    <source>
        <strain evidence="1">Sullivan</strain>
    </source>
</reference>
<dbReference type="STRING" id="1561.NPD11_1551"/>
<name>A0A0A7FTF8_9CLOT</name>
<dbReference type="eggNOG" id="ENOG5030GDQ">
    <property type="taxonomic scope" value="Bacteria"/>
</dbReference>
<sequence length="359" mass="41627">MQNIQDMLNKLELMLVGLKQMKINIIFTWFPKMNKDEVLKAISESPKFKIEGDVVSLKSETEIYEEELQKDILKELMDDEDQVDDILDYDDDIELLEVSVDEDNIVEIDMSKDIIEDIEVSEVDEDTMLQSKDIDNIWANVQELAKEVSGESTTGNQENSSLELDNNSIENVAIATEINELAKNINEVEKIVEKTVVVKDTSELKGSDIEYNELIRLISEYNHEVQHKIETTDENKYENKEKAIVKFYENKYIVKVKENNTDINANIFSLIHKKKGMEVAYLVVSETLDSKILNFMLENYEDEVVYFCPIQGCEVEFEVDLNEFYLKETGKIFDKYLERYVVTEENACVIKKGEIVIGR</sequence>
<dbReference type="HOGENOM" id="CLU_948984_0_0_9"/>